<dbReference type="SMART" id="SM00192">
    <property type="entry name" value="LDLa"/>
    <property type="match status" value="1"/>
</dbReference>
<dbReference type="EMBL" id="CP111017">
    <property type="protein sequence ID" value="WAR08726.1"/>
    <property type="molecule type" value="Genomic_DNA"/>
</dbReference>
<dbReference type="InterPro" id="IPR000742">
    <property type="entry name" value="EGF"/>
</dbReference>
<reference evidence="4" key="1">
    <citation type="submission" date="2022-11" db="EMBL/GenBank/DDBJ databases">
        <title>Centuries of genome instability and evolution in soft-shell clam transmissible cancer (bioRxiv).</title>
        <authorList>
            <person name="Hart S.F.M."/>
            <person name="Yonemitsu M.A."/>
            <person name="Giersch R.M."/>
            <person name="Beal B.F."/>
            <person name="Arriagada G."/>
            <person name="Davis B.W."/>
            <person name="Ostrander E.A."/>
            <person name="Goff S.P."/>
            <person name="Metzger M.J."/>
        </authorList>
    </citation>
    <scope>NUCLEOTIDE SEQUENCE</scope>
    <source>
        <strain evidence="4">MELC-2E11</strain>
        <tissue evidence="4">Siphon/mantle</tissue>
    </source>
</reference>
<name>A0ABY7ENF7_MYAAR</name>
<protein>
    <submittedName>
        <fullName evidence="4">SREC-like protein</fullName>
    </submittedName>
</protein>
<dbReference type="PROSITE" id="PS01209">
    <property type="entry name" value="LDLRA_1"/>
    <property type="match status" value="1"/>
</dbReference>
<keyword evidence="5" id="KW-1185">Reference proteome</keyword>
<dbReference type="SUPFAM" id="SSF57424">
    <property type="entry name" value="LDL receptor-like module"/>
    <property type="match status" value="1"/>
</dbReference>
<feature type="domain" description="EGF-like" evidence="3">
    <location>
        <begin position="133"/>
        <end position="163"/>
    </location>
</feature>
<organism evidence="4 5">
    <name type="scientific">Mya arenaria</name>
    <name type="common">Soft-shell clam</name>
    <dbReference type="NCBI Taxonomy" id="6604"/>
    <lineage>
        <taxon>Eukaryota</taxon>
        <taxon>Metazoa</taxon>
        <taxon>Spiralia</taxon>
        <taxon>Lophotrochozoa</taxon>
        <taxon>Mollusca</taxon>
        <taxon>Bivalvia</taxon>
        <taxon>Autobranchia</taxon>
        <taxon>Heteroconchia</taxon>
        <taxon>Euheterodonta</taxon>
        <taxon>Imparidentia</taxon>
        <taxon>Neoheterodontei</taxon>
        <taxon>Myida</taxon>
        <taxon>Myoidea</taxon>
        <taxon>Myidae</taxon>
        <taxon>Mya</taxon>
    </lineage>
</organism>
<dbReference type="PRINTS" id="PR00261">
    <property type="entry name" value="LDLRECEPTOR"/>
</dbReference>
<dbReference type="InterPro" id="IPR023415">
    <property type="entry name" value="LDLR_class-A_CS"/>
</dbReference>
<dbReference type="InterPro" id="IPR002172">
    <property type="entry name" value="LDrepeatLR_classA_rpt"/>
</dbReference>
<keyword evidence="1" id="KW-1015">Disulfide bond</keyword>
<dbReference type="Gene3D" id="4.10.400.10">
    <property type="entry name" value="Low-density Lipoprotein Receptor"/>
    <property type="match status" value="1"/>
</dbReference>
<evidence type="ECO:0000256" key="1">
    <source>
        <dbReference type="ARBA" id="ARBA00023157"/>
    </source>
</evidence>
<gene>
    <name evidence="4" type="ORF">MAR_018684</name>
</gene>
<dbReference type="Gene3D" id="2.10.25.10">
    <property type="entry name" value="Laminin"/>
    <property type="match status" value="1"/>
</dbReference>
<dbReference type="Proteomes" id="UP001164746">
    <property type="component" value="Chromosome 6"/>
</dbReference>
<dbReference type="InterPro" id="IPR036055">
    <property type="entry name" value="LDL_receptor-like_sf"/>
</dbReference>
<evidence type="ECO:0000313" key="5">
    <source>
        <dbReference type="Proteomes" id="UP001164746"/>
    </source>
</evidence>
<feature type="domain" description="EGF-like" evidence="3">
    <location>
        <begin position="102"/>
        <end position="132"/>
    </location>
</feature>
<evidence type="ECO:0000256" key="2">
    <source>
        <dbReference type="PROSITE-ProRule" id="PRU00124"/>
    </source>
</evidence>
<evidence type="ECO:0000259" key="3">
    <source>
        <dbReference type="SMART" id="SM00181"/>
    </source>
</evidence>
<proteinExistence type="predicted"/>
<evidence type="ECO:0000313" key="4">
    <source>
        <dbReference type="EMBL" id="WAR08726.1"/>
    </source>
</evidence>
<sequence>MYCILNEFVCTGFNSCDAGEDETPPACDMDACHQNGRFFCKDTMQCIQQRDICDGVNNCVKGEDETASVCTLKRWCVSKWSLNEGCLGECKPGYFGKFCEKTCSKDCLNGACDSSSGICTYCTPGYFGKYCQSCSETCLNRLCNSSSGICKECTPGSFGKNCEKICSKECLNGICNRSTGICNDCTRTYLERCTLNCGQGCREREGFPQCDRQSGKCLNGCFSNHYGNYCNVSCMNCKGNSSVALCVNNGVCLYGCKNDYWDTKCNSKCSTNCEGDAYGNRCNSSTGECVNGCTRGGVVYSV</sequence>
<dbReference type="SMART" id="SM00181">
    <property type="entry name" value="EGF"/>
    <property type="match status" value="2"/>
</dbReference>
<dbReference type="PROSITE" id="PS50068">
    <property type="entry name" value="LDLRA_2"/>
    <property type="match status" value="1"/>
</dbReference>
<feature type="non-terminal residue" evidence="4">
    <location>
        <position position="302"/>
    </location>
</feature>
<comment type="caution">
    <text evidence="2">Lacks conserved residue(s) required for the propagation of feature annotation.</text>
</comment>
<accession>A0ABY7ENF7</accession>